<evidence type="ECO:0000313" key="6">
    <source>
        <dbReference type="EMBL" id="KAK7427444.1"/>
    </source>
</evidence>
<feature type="compositionally biased region" description="Polar residues" evidence="3">
    <location>
        <begin position="668"/>
        <end position="682"/>
    </location>
</feature>
<evidence type="ECO:0000313" key="7">
    <source>
        <dbReference type="Proteomes" id="UP001498421"/>
    </source>
</evidence>
<reference evidence="6 7" key="1">
    <citation type="journal article" date="2025" name="Microbiol. Resour. Announc.">
        <title>Draft genome sequences for Neonectria magnoliae and Neonectria punicea, canker pathogens of Liriodendron tulipifera and Acer saccharum in West Virginia.</title>
        <authorList>
            <person name="Petronek H.M."/>
            <person name="Kasson M.T."/>
            <person name="Metheny A.M."/>
            <person name="Stauder C.M."/>
            <person name="Lovett B."/>
            <person name="Lynch S.C."/>
            <person name="Garnas J.R."/>
            <person name="Kasson L.R."/>
            <person name="Stajich J.E."/>
        </authorList>
    </citation>
    <scope>NUCLEOTIDE SEQUENCE [LARGE SCALE GENOMIC DNA]</scope>
    <source>
        <strain evidence="6 7">NRRL 64651</strain>
    </source>
</reference>
<organism evidence="6 7">
    <name type="scientific">Neonectria magnoliae</name>
    <dbReference type="NCBI Taxonomy" id="2732573"/>
    <lineage>
        <taxon>Eukaryota</taxon>
        <taxon>Fungi</taxon>
        <taxon>Dikarya</taxon>
        <taxon>Ascomycota</taxon>
        <taxon>Pezizomycotina</taxon>
        <taxon>Sordariomycetes</taxon>
        <taxon>Hypocreomycetidae</taxon>
        <taxon>Hypocreales</taxon>
        <taxon>Nectriaceae</taxon>
        <taxon>Neonectria</taxon>
    </lineage>
</organism>
<comment type="caution">
    <text evidence="6">The sequence shown here is derived from an EMBL/GenBank/DDBJ whole genome shotgun (WGS) entry which is preliminary data.</text>
</comment>
<feature type="signal peptide" evidence="5">
    <location>
        <begin position="1"/>
        <end position="20"/>
    </location>
</feature>
<keyword evidence="4" id="KW-1133">Transmembrane helix</keyword>
<gene>
    <name evidence="6" type="ORF">QQZ08_006050</name>
</gene>
<feature type="region of interest" description="Disordered" evidence="3">
    <location>
        <begin position="699"/>
        <end position="805"/>
    </location>
</feature>
<feature type="region of interest" description="Disordered" evidence="3">
    <location>
        <begin position="664"/>
        <end position="685"/>
    </location>
</feature>
<evidence type="ECO:0000256" key="3">
    <source>
        <dbReference type="SAM" id="MobiDB-lite"/>
    </source>
</evidence>
<name>A0ABR1I304_9HYPO</name>
<keyword evidence="1" id="KW-0880">Kelch repeat</keyword>
<dbReference type="EMBL" id="JAZAVK010000053">
    <property type="protein sequence ID" value="KAK7427444.1"/>
    <property type="molecule type" value="Genomic_DNA"/>
</dbReference>
<protein>
    <submittedName>
        <fullName evidence="6">Uncharacterized protein</fullName>
    </submittedName>
</protein>
<dbReference type="InterPro" id="IPR015915">
    <property type="entry name" value="Kelch-typ_b-propeller"/>
</dbReference>
<evidence type="ECO:0000256" key="1">
    <source>
        <dbReference type="ARBA" id="ARBA00022441"/>
    </source>
</evidence>
<keyword evidence="5" id="KW-0732">Signal</keyword>
<evidence type="ECO:0000256" key="2">
    <source>
        <dbReference type="ARBA" id="ARBA00022737"/>
    </source>
</evidence>
<dbReference type="Gene3D" id="2.120.10.80">
    <property type="entry name" value="Kelch-type beta propeller"/>
    <property type="match status" value="1"/>
</dbReference>
<dbReference type="InterPro" id="IPR011043">
    <property type="entry name" value="Gal_Oxase/kelch_b-propeller"/>
</dbReference>
<proteinExistence type="predicted"/>
<evidence type="ECO:0000256" key="4">
    <source>
        <dbReference type="SAM" id="Phobius"/>
    </source>
</evidence>
<dbReference type="SUPFAM" id="SSF50965">
    <property type="entry name" value="Galactose oxidase, central domain"/>
    <property type="match status" value="1"/>
</dbReference>
<dbReference type="PANTHER" id="PTHR46228:SF2">
    <property type="entry name" value="KELCH REPEAT PROTEIN (AFU_ORTHOLOGUE AFUA_4G14350)"/>
    <property type="match status" value="1"/>
</dbReference>
<feature type="compositionally biased region" description="Polar residues" evidence="3">
    <location>
        <begin position="593"/>
        <end position="603"/>
    </location>
</feature>
<keyword evidence="4" id="KW-0812">Transmembrane</keyword>
<feature type="chain" id="PRO_5047405187" evidence="5">
    <location>
        <begin position="21"/>
        <end position="805"/>
    </location>
</feature>
<feature type="region of interest" description="Disordered" evidence="3">
    <location>
        <begin position="504"/>
        <end position="527"/>
    </location>
</feature>
<feature type="transmembrane region" description="Helical" evidence="4">
    <location>
        <begin position="533"/>
        <end position="557"/>
    </location>
</feature>
<keyword evidence="7" id="KW-1185">Reference proteome</keyword>
<feature type="region of interest" description="Disordered" evidence="3">
    <location>
        <begin position="586"/>
        <end position="627"/>
    </location>
</feature>
<keyword evidence="4" id="KW-0472">Membrane</keyword>
<evidence type="ECO:0000256" key="5">
    <source>
        <dbReference type="SAM" id="SignalP"/>
    </source>
</evidence>
<accession>A0ABR1I304</accession>
<dbReference type="PANTHER" id="PTHR46228">
    <property type="entry name" value="KELCH DOMAIN-CONTAINING PROTEIN"/>
    <property type="match status" value="1"/>
</dbReference>
<sequence length="805" mass="86511">MIPHGTSLALLAVIATSAVAQFDTWQDGQISTEICIWEQPRAALIRDMIYLDGGTIWWTPGMDDGSAGTAVDNGNNEGLILNYNLSIPFDSDTNITAILLKDAMSKARGDSGNSNDAGPNYVDGGMLANDAEFFLYGGVILRNDELYPDPDADEILSYQAYQYGPEKKTWKPSFKSYELDNDVTRYVAYGAAVNAPSENKAWYFSGLRSPTYGTIFDNAVNDTTKAVNVSNTLIELDMTKQMRETWTNTTLPKSVKGRSNAEAVWVPVGEEGILVVLGGVVYPEWAGRSGKSPNKDASEEESPEFMSTIDIYDVANNKWYQQPTEDGPGARARGCAVVAAASDYSSFNIFYYGGFDGVNPTDPFSDEVWALSLPSFTWTKISEGKSLHARAGHKCFMPYPDQMMVLGGYTPLAGSTIACLDGGPVVLFNVTSGEWMDSYDPSKYGDYGVHEKIQSKIGGDAAGGATATKPSPDGWATSALAKVFDTSYDTDKITTYWPYTSATSTERPDIGGGSGQDDNNNNGGGGGSSLPKWVAPVLGVVLGLMLVTGAIVVFCLYRRRKIFRNRSSDYGTEDAGMRIISWMRGQPTEKAPTVTTSEDTPTSPEVDEARVVGVRPSYDVTSPPHPVEMADTQRIAELDDTSPRPELQDTGLSPIEIIQKHSHFAEPKSTSLSDPSYSSFSMGQDHASTVSRSSAAANSAAVVPGSPDDASGRVTSNVSGVSEAEMAKLRRLSGGPVSPRSDTGDMPSKEEKATSDMPSPGSPTPVSPPSVEENASQDYLSARPAVSPLRKSVFLESEEDMGKEK</sequence>
<dbReference type="Proteomes" id="UP001498421">
    <property type="component" value="Unassembled WGS sequence"/>
</dbReference>
<keyword evidence="2" id="KW-0677">Repeat</keyword>